<reference evidence="4" key="1">
    <citation type="submission" date="2017-09" db="EMBL/GenBank/DDBJ databases">
        <title>Polyketide synthases of a Diaporthe helianthi virulent isolate.</title>
        <authorList>
            <person name="Baroncelli R."/>
        </authorList>
    </citation>
    <scope>NUCLEOTIDE SEQUENCE [LARGE SCALE GENOMIC DNA]</scope>
    <source>
        <strain evidence="4">7/96</strain>
    </source>
</reference>
<evidence type="ECO:0000256" key="1">
    <source>
        <dbReference type="ARBA" id="ARBA00023242"/>
    </source>
</evidence>
<dbReference type="CDD" id="cd00067">
    <property type="entry name" value="GAL4"/>
    <property type="match status" value="1"/>
</dbReference>
<name>A0A2P5I8N9_DIAHE</name>
<feature type="compositionally biased region" description="Polar residues" evidence="2">
    <location>
        <begin position="345"/>
        <end position="363"/>
    </location>
</feature>
<dbReference type="GO" id="GO:0008270">
    <property type="term" value="F:zinc ion binding"/>
    <property type="evidence" value="ECO:0007669"/>
    <property type="project" value="InterPro"/>
</dbReference>
<dbReference type="Pfam" id="PF00172">
    <property type="entry name" value="Zn_clus"/>
    <property type="match status" value="1"/>
</dbReference>
<gene>
    <name evidence="4" type="ORF">DHEL01_v202756</name>
</gene>
<evidence type="ECO:0000313" key="5">
    <source>
        <dbReference type="Proteomes" id="UP000094444"/>
    </source>
</evidence>
<dbReference type="InterPro" id="IPR036864">
    <property type="entry name" value="Zn2-C6_fun-type_DNA-bd_sf"/>
</dbReference>
<feature type="region of interest" description="Disordered" evidence="2">
    <location>
        <begin position="317"/>
        <end position="385"/>
    </location>
</feature>
<dbReference type="OrthoDB" id="3862662at2759"/>
<sequence>MDENISRSAFSSHTHSVRSQSAAVMAPAGTKIHRLGLGRLVVEGRLQAIVRVATLTLKDENPEKLIVQVHVDGHTLAQWDLVMLRERNLLAEKFFSLTDQKMLQLTLPLFEPGGQRVATMKTIQLFILTIKDFRTAVEYLSNAGMQQYHINEVLQDLRGPDFLPPRPSTINRPPPAPLTGRPMRPQSQNSIHPPVNYSPLQTSADGLHHKNTATGLIRLCVPPAVGALSSLQISAFPAGCSAWVLVGIVWARGVQSMINGPILTPWVGIRLHVQWYLTLGHLHHQIPELGQSSATYPMGLTANTLLYNLQAGQVRPYPQKTAVASKQPDDTHNRPIATPRRPASSAGSSKIATATGTANSSKPRTSKKRPETSLGIRRKRKAPSVDVGVSAAVLPIADKSSASERATRSCMGCRNKKRKCDRSKPACGPCLKDKRPCTYPIIREEAAASHSPKTACNRPGPDADSHPMILRGHAIASPPILSDTSAQNNHSTAFRDIGCQAQEIVHDSRDVEMKDVGTDPSNLHTDACIETERCDDLWVPFSQCTQLVLWASDEYKRKVQQAVGVLRTTDPSRDDYKEKVAEVALVYAGEFMDAFREKYSQNLER</sequence>
<dbReference type="InterPro" id="IPR001138">
    <property type="entry name" value="Zn2Cys6_DnaBD"/>
</dbReference>
<dbReference type="InParanoid" id="A0A2P5I8N9"/>
<feature type="region of interest" description="Disordered" evidence="2">
    <location>
        <begin position="169"/>
        <end position="189"/>
    </location>
</feature>
<dbReference type="PROSITE" id="PS00463">
    <property type="entry name" value="ZN2_CY6_FUNGAL_1"/>
    <property type="match status" value="1"/>
</dbReference>
<keyword evidence="5" id="KW-1185">Reference proteome</keyword>
<feature type="domain" description="Zn(2)-C6 fungal-type" evidence="3">
    <location>
        <begin position="409"/>
        <end position="439"/>
    </location>
</feature>
<proteinExistence type="predicted"/>
<dbReference type="Proteomes" id="UP000094444">
    <property type="component" value="Unassembled WGS sequence"/>
</dbReference>
<organism evidence="4 5">
    <name type="scientific">Diaporthe helianthi</name>
    <dbReference type="NCBI Taxonomy" id="158607"/>
    <lineage>
        <taxon>Eukaryota</taxon>
        <taxon>Fungi</taxon>
        <taxon>Dikarya</taxon>
        <taxon>Ascomycota</taxon>
        <taxon>Pezizomycotina</taxon>
        <taxon>Sordariomycetes</taxon>
        <taxon>Sordariomycetidae</taxon>
        <taxon>Diaporthales</taxon>
        <taxon>Diaporthaceae</taxon>
        <taxon>Diaporthe</taxon>
    </lineage>
</organism>
<comment type="caution">
    <text evidence="4">The sequence shown here is derived from an EMBL/GenBank/DDBJ whole genome shotgun (WGS) entry which is preliminary data.</text>
</comment>
<dbReference type="EMBL" id="MAVT02000155">
    <property type="protein sequence ID" value="POS78856.1"/>
    <property type="molecule type" value="Genomic_DNA"/>
</dbReference>
<evidence type="ECO:0000259" key="3">
    <source>
        <dbReference type="PROSITE" id="PS50048"/>
    </source>
</evidence>
<dbReference type="GO" id="GO:0000981">
    <property type="term" value="F:DNA-binding transcription factor activity, RNA polymerase II-specific"/>
    <property type="evidence" value="ECO:0007669"/>
    <property type="project" value="InterPro"/>
</dbReference>
<accession>A0A2P5I8N9</accession>
<dbReference type="SUPFAM" id="SSF57701">
    <property type="entry name" value="Zn2/Cys6 DNA-binding domain"/>
    <property type="match status" value="1"/>
</dbReference>
<dbReference type="SMART" id="SM00066">
    <property type="entry name" value="GAL4"/>
    <property type="match status" value="1"/>
</dbReference>
<protein>
    <recommendedName>
        <fullName evidence="3">Zn(2)-C6 fungal-type domain-containing protein</fullName>
    </recommendedName>
</protein>
<dbReference type="Gene3D" id="4.10.240.10">
    <property type="entry name" value="Zn(2)-C6 fungal-type DNA-binding domain"/>
    <property type="match status" value="1"/>
</dbReference>
<evidence type="ECO:0000313" key="4">
    <source>
        <dbReference type="EMBL" id="POS78856.1"/>
    </source>
</evidence>
<dbReference type="PROSITE" id="PS50048">
    <property type="entry name" value="ZN2_CY6_FUNGAL_2"/>
    <property type="match status" value="1"/>
</dbReference>
<evidence type="ECO:0000256" key="2">
    <source>
        <dbReference type="SAM" id="MobiDB-lite"/>
    </source>
</evidence>
<dbReference type="AlphaFoldDB" id="A0A2P5I8N9"/>
<keyword evidence="1" id="KW-0539">Nucleus</keyword>